<dbReference type="Proteomes" id="UP000183114">
    <property type="component" value="Unassembled WGS sequence"/>
</dbReference>
<reference evidence="1 2" key="1">
    <citation type="submission" date="2016-10" db="EMBL/GenBank/DDBJ databases">
        <authorList>
            <person name="de Groot N.N."/>
        </authorList>
    </citation>
    <scope>NUCLEOTIDE SEQUENCE [LARGE SCALE GENOMIC DNA]</scope>
    <source>
        <strain evidence="1 2">BS3655</strain>
    </source>
</reference>
<sequence length="123" mass="14249">MLINEIQRMLENYFSVLQNQDLNRFDEVFHPGCVLYSAQDGAVTVRPYAEYRAIVQGRQSPQERGFASLDEILMIDVMSPEMAMVKVRLRLFDNVMVDYLNVMKVDGRWMIVAKLFHKEGSVA</sequence>
<dbReference type="Gene3D" id="3.10.450.50">
    <property type="match status" value="1"/>
</dbReference>
<name>A0A1H4NXW3_9PSED</name>
<dbReference type="Pfam" id="PF12893">
    <property type="entry name" value="Lumazine_bd_2"/>
    <property type="match status" value="1"/>
</dbReference>
<dbReference type="SUPFAM" id="SSF54427">
    <property type="entry name" value="NTF2-like"/>
    <property type="match status" value="1"/>
</dbReference>
<dbReference type="EMBL" id="FNTF01000002">
    <property type="protein sequence ID" value="SEC00066.1"/>
    <property type="molecule type" value="Genomic_DNA"/>
</dbReference>
<dbReference type="InterPro" id="IPR039437">
    <property type="entry name" value="FrzH/put_lumazine-bd"/>
</dbReference>
<accession>A0A1H4NXW3</accession>
<proteinExistence type="predicted"/>
<evidence type="ECO:0000313" key="2">
    <source>
        <dbReference type="Proteomes" id="UP000183114"/>
    </source>
</evidence>
<dbReference type="InterPro" id="IPR032710">
    <property type="entry name" value="NTF2-like_dom_sf"/>
</dbReference>
<organism evidence="1 2">
    <name type="scientific">Pseudomonas frederiksbergensis</name>
    <dbReference type="NCBI Taxonomy" id="104087"/>
    <lineage>
        <taxon>Bacteria</taxon>
        <taxon>Pseudomonadati</taxon>
        <taxon>Pseudomonadota</taxon>
        <taxon>Gammaproteobacteria</taxon>
        <taxon>Pseudomonadales</taxon>
        <taxon>Pseudomonadaceae</taxon>
        <taxon>Pseudomonas</taxon>
    </lineage>
</organism>
<protein>
    <submittedName>
        <fullName evidence="1">Putative lumazine-binding</fullName>
    </submittedName>
</protein>
<gene>
    <name evidence="1" type="ORF">SAMN04490185_0637</name>
</gene>
<dbReference type="AlphaFoldDB" id="A0A1H4NXW3"/>
<evidence type="ECO:0000313" key="1">
    <source>
        <dbReference type="EMBL" id="SEC00066.1"/>
    </source>
</evidence>
<dbReference type="RefSeq" id="WP_074871597.1">
    <property type="nucleotide sequence ID" value="NZ_FNTF01000002.1"/>
</dbReference>